<dbReference type="InterPro" id="IPR000642">
    <property type="entry name" value="Peptidase_M41"/>
</dbReference>
<dbReference type="GO" id="GO:0005886">
    <property type="term" value="C:plasma membrane"/>
    <property type="evidence" value="ECO:0007669"/>
    <property type="project" value="UniProtKB-SubCell"/>
</dbReference>
<comment type="similarity">
    <text evidence="14 15">In the central section; belongs to the AAA ATPase family.</text>
</comment>
<dbReference type="GO" id="GO:0004176">
    <property type="term" value="F:ATP-dependent peptidase activity"/>
    <property type="evidence" value="ECO:0007669"/>
    <property type="project" value="InterPro"/>
</dbReference>
<dbReference type="NCBIfam" id="TIGR01241">
    <property type="entry name" value="FtsH_fam"/>
    <property type="match status" value="1"/>
</dbReference>
<comment type="cofactor">
    <cofactor evidence="15">
        <name>Zn(2+)</name>
        <dbReference type="ChEBI" id="CHEBI:29105"/>
    </cofactor>
    <text evidence="15">Binds 1 zinc ion per subunit.</text>
</comment>
<feature type="binding site" evidence="15">
    <location>
        <position position="549"/>
    </location>
    <ligand>
        <name>Zn(2+)</name>
        <dbReference type="ChEBI" id="CHEBI:29105"/>
        <note>catalytic</note>
    </ligand>
</feature>
<evidence type="ECO:0000256" key="16">
    <source>
        <dbReference type="RuleBase" id="RU003651"/>
    </source>
</evidence>
<keyword evidence="10 15" id="KW-0067">ATP-binding</keyword>
<dbReference type="InterPro" id="IPR003593">
    <property type="entry name" value="AAA+_ATPase"/>
</dbReference>
<dbReference type="InterPro" id="IPR003960">
    <property type="entry name" value="ATPase_AAA_CS"/>
</dbReference>
<comment type="subcellular location">
    <subcellularLocation>
        <location evidence="15">Cell membrane</location>
        <topology evidence="15">Multi-pass membrane protein</topology>
        <orientation evidence="15">Cytoplasmic side</orientation>
    </subcellularLocation>
    <subcellularLocation>
        <location evidence="1">Membrane</location>
    </subcellularLocation>
</comment>
<feature type="region of interest" description="Disordered" evidence="17">
    <location>
        <begin position="1"/>
        <end position="38"/>
    </location>
</feature>
<dbReference type="Pfam" id="PF17862">
    <property type="entry name" value="AAA_lid_3"/>
    <property type="match status" value="1"/>
</dbReference>
<dbReference type="EMBL" id="MWWV01000013">
    <property type="protein sequence ID" value="OZG56898.1"/>
    <property type="molecule type" value="Genomic_DNA"/>
</dbReference>
<dbReference type="InterPro" id="IPR027417">
    <property type="entry name" value="P-loop_NTPase"/>
</dbReference>
<dbReference type="GO" id="GO:0005524">
    <property type="term" value="F:ATP binding"/>
    <property type="evidence" value="ECO:0007669"/>
    <property type="project" value="UniProtKB-UniRule"/>
</dbReference>
<keyword evidence="7 15" id="KW-0547">Nucleotide-binding</keyword>
<dbReference type="GO" id="GO:0008270">
    <property type="term" value="F:zinc ion binding"/>
    <property type="evidence" value="ECO:0007669"/>
    <property type="project" value="UniProtKB-UniRule"/>
</dbReference>
<evidence type="ECO:0000256" key="3">
    <source>
        <dbReference type="ARBA" id="ARBA00022475"/>
    </source>
</evidence>
<keyword evidence="9 15" id="KW-0862">Zinc</keyword>
<feature type="active site" evidence="15">
    <location>
        <position position="474"/>
    </location>
</feature>
<dbReference type="SUPFAM" id="SSF140990">
    <property type="entry name" value="FtsH protease domain-like"/>
    <property type="match status" value="1"/>
</dbReference>
<keyword evidence="12 15" id="KW-0482">Metalloprotease</keyword>
<keyword evidence="13 15" id="KW-0472">Membrane</keyword>
<dbReference type="RefSeq" id="WP_094664670.1">
    <property type="nucleotide sequence ID" value="NZ_MWWV01000013.1"/>
</dbReference>
<feature type="binding site" evidence="15">
    <location>
        <position position="477"/>
    </location>
    <ligand>
        <name>Zn(2+)</name>
        <dbReference type="ChEBI" id="CHEBI:29105"/>
        <note>catalytic</note>
    </ligand>
</feature>
<keyword evidence="6 15" id="KW-0479">Metal-binding</keyword>
<evidence type="ECO:0000256" key="2">
    <source>
        <dbReference type="ARBA" id="ARBA00010044"/>
    </source>
</evidence>
<gene>
    <name evidence="15" type="primary">ftsH</name>
    <name evidence="19" type="ORF">BTIS_1741</name>
</gene>
<evidence type="ECO:0000313" key="20">
    <source>
        <dbReference type="Proteomes" id="UP000216444"/>
    </source>
</evidence>
<organism evidence="19 20">
    <name type="scientific">Bifidobacterium tissieri</name>
    <dbReference type="NCBI Taxonomy" id="1630162"/>
    <lineage>
        <taxon>Bacteria</taxon>
        <taxon>Bacillati</taxon>
        <taxon>Actinomycetota</taxon>
        <taxon>Actinomycetes</taxon>
        <taxon>Bifidobacteriales</taxon>
        <taxon>Bifidobacteriaceae</taxon>
        <taxon>Bifidobacterium</taxon>
    </lineage>
</organism>
<evidence type="ECO:0000256" key="9">
    <source>
        <dbReference type="ARBA" id="ARBA00022833"/>
    </source>
</evidence>
<keyword evidence="5 15" id="KW-0812">Transmembrane</keyword>
<dbReference type="PANTHER" id="PTHR23076">
    <property type="entry name" value="METALLOPROTEASE M41 FTSH"/>
    <property type="match status" value="1"/>
</dbReference>
<comment type="caution">
    <text evidence="19">The sequence shown here is derived from an EMBL/GenBank/DDBJ whole genome shotgun (WGS) entry which is preliminary data.</text>
</comment>
<comment type="function">
    <text evidence="15">Acts as a processive, ATP-dependent zinc metallopeptidase for both cytoplasmic and membrane proteins. Plays a role in the quality control of integral membrane proteins.</text>
</comment>
<evidence type="ECO:0000313" key="19">
    <source>
        <dbReference type="EMBL" id="OZG56898.1"/>
    </source>
</evidence>
<dbReference type="PANTHER" id="PTHR23076:SF97">
    <property type="entry name" value="ATP-DEPENDENT ZINC METALLOPROTEASE YME1L1"/>
    <property type="match status" value="1"/>
</dbReference>
<evidence type="ECO:0000256" key="11">
    <source>
        <dbReference type="ARBA" id="ARBA00022989"/>
    </source>
</evidence>
<comment type="similarity">
    <text evidence="16">Belongs to the AAA ATPase family.</text>
</comment>
<dbReference type="InterPro" id="IPR005936">
    <property type="entry name" value="FtsH"/>
</dbReference>
<feature type="transmembrane region" description="Helical" evidence="15">
    <location>
        <begin position="157"/>
        <end position="178"/>
    </location>
</feature>
<dbReference type="InterPro" id="IPR011546">
    <property type="entry name" value="Pept_M41_FtsH_extracell"/>
</dbReference>
<comment type="subunit">
    <text evidence="15">Homohexamer.</text>
</comment>
<dbReference type="FunFam" id="1.20.58.760:FF:000001">
    <property type="entry name" value="ATP-dependent zinc metalloprotease FtsH"/>
    <property type="match status" value="1"/>
</dbReference>
<evidence type="ECO:0000256" key="14">
    <source>
        <dbReference type="ARBA" id="ARBA00061570"/>
    </source>
</evidence>
<evidence type="ECO:0000256" key="10">
    <source>
        <dbReference type="ARBA" id="ARBA00022840"/>
    </source>
</evidence>
<keyword evidence="4 15" id="KW-0645">Protease</keyword>
<feature type="binding site" evidence="15">
    <location>
        <begin position="251"/>
        <end position="258"/>
    </location>
    <ligand>
        <name>ATP</name>
        <dbReference type="ChEBI" id="CHEBI:30616"/>
    </ligand>
</feature>
<dbReference type="Pfam" id="PF06480">
    <property type="entry name" value="FtsH_ext"/>
    <property type="match status" value="1"/>
</dbReference>
<evidence type="ECO:0000256" key="15">
    <source>
        <dbReference type="HAMAP-Rule" id="MF_01458"/>
    </source>
</evidence>
<dbReference type="Gene3D" id="1.10.8.60">
    <property type="match status" value="1"/>
</dbReference>
<evidence type="ECO:0000256" key="5">
    <source>
        <dbReference type="ARBA" id="ARBA00022692"/>
    </source>
</evidence>
<dbReference type="CDD" id="cd19501">
    <property type="entry name" value="RecA-like_FtsH"/>
    <property type="match status" value="1"/>
</dbReference>
<dbReference type="InterPro" id="IPR037219">
    <property type="entry name" value="Peptidase_M41-like"/>
</dbReference>
<evidence type="ECO:0000256" key="7">
    <source>
        <dbReference type="ARBA" id="ARBA00022741"/>
    </source>
</evidence>
<evidence type="ECO:0000256" key="4">
    <source>
        <dbReference type="ARBA" id="ARBA00022670"/>
    </source>
</evidence>
<evidence type="ECO:0000256" key="1">
    <source>
        <dbReference type="ARBA" id="ARBA00004370"/>
    </source>
</evidence>
<dbReference type="Gene3D" id="3.40.50.300">
    <property type="entry name" value="P-loop containing nucleotide triphosphate hydrolases"/>
    <property type="match status" value="1"/>
</dbReference>
<keyword evidence="20" id="KW-1185">Reference proteome</keyword>
<dbReference type="PROSITE" id="PS00674">
    <property type="entry name" value="AAA"/>
    <property type="match status" value="1"/>
</dbReference>
<dbReference type="SUPFAM" id="SSF52540">
    <property type="entry name" value="P-loop containing nucleoside triphosphate hydrolases"/>
    <property type="match status" value="1"/>
</dbReference>
<evidence type="ECO:0000259" key="18">
    <source>
        <dbReference type="SMART" id="SM00382"/>
    </source>
</evidence>
<comment type="similarity">
    <text evidence="2 15">In the C-terminal section; belongs to the peptidase M41 family.</text>
</comment>
<evidence type="ECO:0000256" key="8">
    <source>
        <dbReference type="ARBA" id="ARBA00022801"/>
    </source>
</evidence>
<dbReference type="SMART" id="SM00382">
    <property type="entry name" value="AAA"/>
    <property type="match status" value="1"/>
</dbReference>
<dbReference type="Pfam" id="PF00004">
    <property type="entry name" value="AAA"/>
    <property type="match status" value="1"/>
</dbReference>
<accession>A0A261FCR3</accession>
<dbReference type="GO" id="GO:0004222">
    <property type="term" value="F:metalloendopeptidase activity"/>
    <property type="evidence" value="ECO:0007669"/>
    <property type="project" value="InterPro"/>
</dbReference>
<feature type="transmembrane region" description="Helical" evidence="15">
    <location>
        <begin position="45"/>
        <end position="63"/>
    </location>
</feature>
<dbReference type="HAMAP" id="MF_01458">
    <property type="entry name" value="FtsH"/>
    <property type="match status" value="1"/>
</dbReference>
<dbReference type="Pfam" id="PF01434">
    <property type="entry name" value="Peptidase_M41"/>
    <property type="match status" value="1"/>
</dbReference>
<keyword evidence="3 15" id="KW-1003">Cell membrane</keyword>
<sequence length="712" mass="77354">MSFPGPNRGDNGNPFTNPDGGRGGKSNKNKNKNGNGTQRPFWQSPWIWVTLLVLLAISGFQMFSMGGTQTINTQDGLQLLEDGAVQYAEITENKQTVKLELKDDFSKKDPDTGKIRNYGKNVQFYYVFAQGGQVSQAVEKANPSKGWTSTVPQTSMLTYLLSSLLPFLIIFGLFWWLMSRMQGGAGGGMFGMGSKKTGKLLEGDTPKTKFADVAGEDAALQEVEEIKDFLKDPSKYKALGARIPRGVLLYGPPGTGKTLLARAIAGEAGVPFYSMAGSDFVEMFVGLGASRVRDLFDEAKKNAPAIIFIDEIDAVGRKRGSGMGGGHDEREQTLNQLLVEMDGFDNDTNLIIIAATNRPDVLDPALLRPGRFDRQVAVEAPDLEGREAILKVHAKGKPFVPDVDLHMIAVRTPGFTGADLANVLNEAALLCARAGAQLIDNRAIDEAIDRVLSGPRRRSKGMALEELRNTAYHEGGHALVAAALNNTDPVTKVTILPRGRALGYTAVMPTQDRYSQSRNELLDQMAYAMGGRTAEEIVFHDPTTGASNDIEKATNIARKMVVEFGFSSKLGAIKWASDDDQTTVMDGLSPRKYSDQTAETIDDEVLRLVETAHTEAWTIINENREVLDELVRQLLVKETLNEKELAVIFSKVKKAPQREVWLSNDRRPDSDLPPVPIPESLRRNAGLDSAPTPADPAASAASANGDATQGAA</sequence>
<dbReference type="FunFam" id="3.40.50.300:FF:000001">
    <property type="entry name" value="ATP-dependent zinc metalloprotease FtsH"/>
    <property type="match status" value="1"/>
</dbReference>
<name>A0A261FCR3_9BIFI</name>
<dbReference type="InterPro" id="IPR041569">
    <property type="entry name" value="AAA_lid_3"/>
</dbReference>
<dbReference type="AlphaFoldDB" id="A0A261FCR3"/>
<proteinExistence type="inferred from homology"/>
<evidence type="ECO:0000256" key="17">
    <source>
        <dbReference type="SAM" id="MobiDB-lite"/>
    </source>
</evidence>
<protein>
    <recommendedName>
        <fullName evidence="15">ATP-dependent zinc metalloprotease FtsH</fullName>
        <ecNumber evidence="15">3.4.24.-</ecNumber>
    </recommendedName>
</protein>
<feature type="compositionally biased region" description="Low complexity" evidence="17">
    <location>
        <begin position="688"/>
        <end position="712"/>
    </location>
</feature>
<feature type="binding site" evidence="15">
    <location>
        <position position="473"/>
    </location>
    <ligand>
        <name>Zn(2+)</name>
        <dbReference type="ChEBI" id="CHEBI:29105"/>
        <note>catalytic</note>
    </ligand>
</feature>
<keyword evidence="11 15" id="KW-1133">Transmembrane helix</keyword>
<feature type="domain" description="AAA+ ATPase" evidence="18">
    <location>
        <begin position="243"/>
        <end position="382"/>
    </location>
</feature>
<evidence type="ECO:0000256" key="12">
    <source>
        <dbReference type="ARBA" id="ARBA00023049"/>
    </source>
</evidence>
<dbReference type="GO" id="GO:0016887">
    <property type="term" value="F:ATP hydrolysis activity"/>
    <property type="evidence" value="ECO:0007669"/>
    <property type="project" value="UniProtKB-UniRule"/>
</dbReference>
<feature type="region of interest" description="Disordered" evidence="17">
    <location>
        <begin position="662"/>
        <end position="712"/>
    </location>
</feature>
<evidence type="ECO:0000256" key="13">
    <source>
        <dbReference type="ARBA" id="ARBA00023136"/>
    </source>
</evidence>
<dbReference type="InterPro" id="IPR003959">
    <property type="entry name" value="ATPase_AAA_core"/>
</dbReference>
<dbReference type="Proteomes" id="UP000216444">
    <property type="component" value="Unassembled WGS sequence"/>
</dbReference>
<dbReference type="Gene3D" id="1.20.58.760">
    <property type="entry name" value="Peptidase M41"/>
    <property type="match status" value="1"/>
</dbReference>
<evidence type="ECO:0000256" key="6">
    <source>
        <dbReference type="ARBA" id="ARBA00022723"/>
    </source>
</evidence>
<keyword evidence="8 15" id="KW-0378">Hydrolase</keyword>
<dbReference type="FunFam" id="1.10.8.60:FF:000001">
    <property type="entry name" value="ATP-dependent zinc metalloprotease FtsH"/>
    <property type="match status" value="1"/>
</dbReference>
<dbReference type="GO" id="GO:0006508">
    <property type="term" value="P:proteolysis"/>
    <property type="evidence" value="ECO:0007669"/>
    <property type="project" value="UniProtKB-KW"/>
</dbReference>
<dbReference type="EC" id="3.4.24.-" evidence="15"/>
<reference evidence="19 20" key="1">
    <citation type="journal article" date="2017" name="BMC Genomics">
        <title>Comparative genomic and phylogenomic analyses of the Bifidobacteriaceae family.</title>
        <authorList>
            <person name="Lugli G.A."/>
            <person name="Milani C."/>
            <person name="Turroni F."/>
            <person name="Duranti S."/>
            <person name="Mancabelli L."/>
            <person name="Mangifesta M."/>
            <person name="Ferrario C."/>
            <person name="Modesto M."/>
            <person name="Mattarelli P."/>
            <person name="Jiri K."/>
            <person name="van Sinderen D."/>
            <person name="Ventura M."/>
        </authorList>
    </citation>
    <scope>NUCLEOTIDE SEQUENCE [LARGE SCALE GENOMIC DNA]</scope>
    <source>
        <strain evidence="19 20">DSM 100201</strain>
    </source>
</reference>
<dbReference type="GO" id="GO:0030163">
    <property type="term" value="P:protein catabolic process"/>
    <property type="evidence" value="ECO:0007669"/>
    <property type="project" value="UniProtKB-UniRule"/>
</dbReference>